<dbReference type="Proteomes" id="UP000520814">
    <property type="component" value="Unassembled WGS sequence"/>
</dbReference>
<dbReference type="EMBL" id="JACHGW010000001">
    <property type="protein sequence ID" value="MBB6048472.1"/>
    <property type="molecule type" value="Genomic_DNA"/>
</dbReference>
<keyword evidence="2" id="KW-1185">Reference proteome</keyword>
<protein>
    <submittedName>
        <fullName evidence="1">Uncharacterized protein</fullName>
    </submittedName>
</protein>
<dbReference type="AlphaFoldDB" id="A0A7W9SKT4"/>
<comment type="caution">
    <text evidence="1">The sequence shown here is derived from an EMBL/GenBank/DDBJ whole genome shotgun (WGS) entry which is preliminary data.</text>
</comment>
<organism evidence="1 2">
    <name type="scientific">Armatimonas rosea</name>
    <dbReference type="NCBI Taxonomy" id="685828"/>
    <lineage>
        <taxon>Bacteria</taxon>
        <taxon>Bacillati</taxon>
        <taxon>Armatimonadota</taxon>
        <taxon>Armatimonadia</taxon>
        <taxon>Armatimonadales</taxon>
        <taxon>Armatimonadaceae</taxon>
        <taxon>Armatimonas</taxon>
    </lineage>
</organism>
<sequence length="112" mass="12444">MNTLTQTTTADTPLFLNCLSRRERLLWLRELDAATPCGSLLVLSIVELNQPAAGLYSLTPSELEAYFASGYEILPLSQTPCHEGVEYRFLLKKHNSLDPSLVAQALSQLRAH</sequence>
<reference evidence="1 2" key="1">
    <citation type="submission" date="2020-08" db="EMBL/GenBank/DDBJ databases">
        <title>Genomic Encyclopedia of Type Strains, Phase IV (KMG-IV): sequencing the most valuable type-strain genomes for metagenomic binning, comparative biology and taxonomic classification.</title>
        <authorList>
            <person name="Goeker M."/>
        </authorList>
    </citation>
    <scope>NUCLEOTIDE SEQUENCE [LARGE SCALE GENOMIC DNA]</scope>
    <source>
        <strain evidence="1 2">DSM 23562</strain>
    </source>
</reference>
<accession>A0A7W9SKT4</accession>
<proteinExistence type="predicted"/>
<dbReference type="RefSeq" id="WP_184192088.1">
    <property type="nucleotide sequence ID" value="NZ_JACHGW010000001.1"/>
</dbReference>
<evidence type="ECO:0000313" key="1">
    <source>
        <dbReference type="EMBL" id="MBB6048472.1"/>
    </source>
</evidence>
<name>A0A7W9SKT4_ARMRO</name>
<evidence type="ECO:0000313" key="2">
    <source>
        <dbReference type="Proteomes" id="UP000520814"/>
    </source>
</evidence>
<gene>
    <name evidence="1" type="ORF">HNQ39_000234</name>
</gene>